<gene>
    <name evidence="5" type="ORF">QTJ16_006728</name>
</gene>
<evidence type="ECO:0000259" key="4">
    <source>
        <dbReference type="Pfam" id="PF24854"/>
    </source>
</evidence>
<dbReference type="PANTHER" id="PTHR40622:SF1">
    <property type="match status" value="1"/>
</dbReference>
<feature type="domain" description="DUF7728" evidence="4">
    <location>
        <begin position="44"/>
        <end position="191"/>
    </location>
</feature>
<dbReference type="InterPro" id="IPR056145">
    <property type="entry name" value="DUF7728"/>
</dbReference>
<feature type="compositionally biased region" description="Basic residues" evidence="1">
    <location>
        <begin position="231"/>
        <end position="247"/>
    </location>
</feature>
<dbReference type="EMBL" id="JAUBYV010000011">
    <property type="protein sequence ID" value="KAK2624094.1"/>
    <property type="molecule type" value="Genomic_DNA"/>
</dbReference>
<accession>A0AAD9WCS0</accession>
<feature type="region of interest" description="Disordered" evidence="1">
    <location>
        <begin position="327"/>
        <end position="363"/>
    </location>
</feature>
<keyword evidence="2" id="KW-0812">Transmembrane</keyword>
<comment type="caution">
    <text evidence="5">The sequence shown here is derived from an EMBL/GenBank/DDBJ whole genome shotgun (WGS) entry which is preliminary data.</text>
</comment>
<dbReference type="AlphaFoldDB" id="A0AAD9WCS0"/>
<feature type="transmembrane region" description="Helical" evidence="2">
    <location>
        <begin position="283"/>
        <end position="310"/>
    </location>
</feature>
<keyword evidence="2" id="KW-1133">Transmembrane helix</keyword>
<keyword evidence="6" id="KW-1185">Reference proteome</keyword>
<name>A0AAD9WCS0_9HELO</name>
<keyword evidence="3" id="KW-0732">Signal</keyword>
<keyword evidence="2" id="KW-0472">Membrane</keyword>
<reference evidence="5" key="1">
    <citation type="submission" date="2023-06" db="EMBL/GenBank/DDBJ databases">
        <title>Draft genome of Marssonina rosae.</title>
        <authorList>
            <person name="Cheng Q."/>
        </authorList>
    </citation>
    <scope>NUCLEOTIDE SEQUENCE</scope>
    <source>
        <strain evidence="5">R4</strain>
    </source>
</reference>
<dbReference type="Pfam" id="PF24854">
    <property type="entry name" value="DUF7728"/>
    <property type="match status" value="1"/>
</dbReference>
<feature type="chain" id="PRO_5042127849" description="DUF7728 domain-containing protein" evidence="3">
    <location>
        <begin position="18"/>
        <end position="363"/>
    </location>
</feature>
<dbReference type="PANTHER" id="PTHR40622">
    <property type="match status" value="1"/>
</dbReference>
<evidence type="ECO:0000256" key="2">
    <source>
        <dbReference type="SAM" id="Phobius"/>
    </source>
</evidence>
<evidence type="ECO:0000256" key="3">
    <source>
        <dbReference type="SAM" id="SignalP"/>
    </source>
</evidence>
<proteinExistence type="predicted"/>
<feature type="region of interest" description="Disordered" evidence="1">
    <location>
        <begin position="231"/>
        <end position="255"/>
    </location>
</feature>
<evidence type="ECO:0000256" key="1">
    <source>
        <dbReference type="SAM" id="MobiDB-lite"/>
    </source>
</evidence>
<feature type="signal peptide" evidence="3">
    <location>
        <begin position="1"/>
        <end position="17"/>
    </location>
</feature>
<evidence type="ECO:0000313" key="5">
    <source>
        <dbReference type="EMBL" id="KAK2624094.1"/>
    </source>
</evidence>
<sequence>MRITQLGALAAVAGVQGFLVPPEISKTDSDIINTLPFEDAVGLNGRVLELNCPGCPVVTELDGKLHSLQTDSILQLNFSISHDNGARLLLNGYQVYPIDPQAASFLEPLTAPQMIKSAHDIWQYASNPKLGYSLSAKHPAPNGQDQLNLVIIHLEVIEVADTFVNGLPVVDLQLLETPSGELMLGYTNVSPPASLSEPTADDPECTSLLCRWRAIVADRLATLKKGCGSRRPHFTSKPHHAGGKHHGGRPDIDRSHRTYGTFHHHYHNHGSIARFIRSLVQHVFIPVLIGIMVGIIASLIGMVVGHIVVFSWRLFYRRGQSNYVEIKQEQEGEGTGDESKGFMQHQDPPPQYVDAVPEKKESE</sequence>
<evidence type="ECO:0000313" key="6">
    <source>
        <dbReference type="Proteomes" id="UP001285354"/>
    </source>
</evidence>
<dbReference type="Proteomes" id="UP001285354">
    <property type="component" value="Unassembled WGS sequence"/>
</dbReference>
<organism evidence="5 6">
    <name type="scientific">Diplocarpon rosae</name>
    <dbReference type="NCBI Taxonomy" id="946125"/>
    <lineage>
        <taxon>Eukaryota</taxon>
        <taxon>Fungi</taxon>
        <taxon>Dikarya</taxon>
        <taxon>Ascomycota</taxon>
        <taxon>Pezizomycotina</taxon>
        <taxon>Leotiomycetes</taxon>
        <taxon>Helotiales</taxon>
        <taxon>Drepanopezizaceae</taxon>
        <taxon>Diplocarpon</taxon>
    </lineage>
</organism>
<protein>
    <recommendedName>
        <fullName evidence="4">DUF7728 domain-containing protein</fullName>
    </recommendedName>
</protein>